<keyword evidence="8 9" id="KW-0862">Zinc</keyword>
<feature type="binding site" evidence="9">
    <location>
        <position position="135"/>
    </location>
    <ligand>
        <name>Zn(2+)</name>
        <dbReference type="ChEBI" id="CHEBI:29105"/>
        <note>catalytic</note>
    </ligand>
</feature>
<comment type="function">
    <text evidence="9">Single strand-specific metallo-endoribonuclease involved in late-stage 70S ribosome quality control and in maturation of the 3' terminus of the 16S rRNA.</text>
</comment>
<dbReference type="HAMAP" id="MF_00009">
    <property type="entry name" value="Endoribonucl_YbeY"/>
    <property type="match status" value="1"/>
</dbReference>
<keyword evidence="4 9" id="KW-0540">Nuclease</keyword>
<keyword evidence="2 9" id="KW-0690">Ribosome biogenesis</keyword>
<keyword evidence="3 9" id="KW-0698">rRNA processing</keyword>
<evidence type="ECO:0000256" key="8">
    <source>
        <dbReference type="ARBA" id="ARBA00022833"/>
    </source>
</evidence>
<comment type="caution">
    <text evidence="11">The sequence shown here is derived from an EMBL/GenBank/DDBJ whole genome shotgun (WGS) entry which is preliminary data.</text>
</comment>
<gene>
    <name evidence="9" type="primary">ybeY</name>
    <name evidence="11" type="ORF">GCM10010529_08070</name>
</gene>
<accession>A0ABP6LWE2</accession>
<evidence type="ECO:0000313" key="12">
    <source>
        <dbReference type="Proteomes" id="UP001500236"/>
    </source>
</evidence>
<sequence length="174" mass="18856">MPSSESACTRPAGVAISDESGSSALAEDVQEMLGRLTGMLYARLHLSREVELTVTLVDEARMAQLHLDWMDLPGPTDVMSLPMDELRPGTAEEPVAEGMLGDIVICPEVARRQAEEAGHGTGDELALLTVHGVLHLLGHDHVEQDERQVMFALQARLLEEFLGRRAPTPTVDGP</sequence>
<reference evidence="12" key="1">
    <citation type="journal article" date="2019" name="Int. J. Syst. Evol. Microbiol.">
        <title>The Global Catalogue of Microorganisms (GCM) 10K type strain sequencing project: providing services to taxonomists for standard genome sequencing and annotation.</title>
        <authorList>
            <consortium name="The Broad Institute Genomics Platform"/>
            <consortium name="The Broad Institute Genome Sequencing Center for Infectious Disease"/>
            <person name="Wu L."/>
            <person name="Ma J."/>
        </authorList>
    </citation>
    <scope>NUCLEOTIDE SEQUENCE [LARGE SCALE GENOMIC DNA]</scope>
    <source>
        <strain evidence="12">JCM 14309</strain>
    </source>
</reference>
<feature type="binding site" evidence="9">
    <location>
        <position position="131"/>
    </location>
    <ligand>
        <name>Zn(2+)</name>
        <dbReference type="ChEBI" id="CHEBI:29105"/>
        <note>catalytic</note>
    </ligand>
</feature>
<dbReference type="InterPro" id="IPR023091">
    <property type="entry name" value="MetalPrtase_cat_dom_sf_prd"/>
</dbReference>
<dbReference type="InterPro" id="IPR002036">
    <property type="entry name" value="YbeY"/>
</dbReference>
<evidence type="ECO:0000256" key="5">
    <source>
        <dbReference type="ARBA" id="ARBA00022723"/>
    </source>
</evidence>
<evidence type="ECO:0000256" key="7">
    <source>
        <dbReference type="ARBA" id="ARBA00022801"/>
    </source>
</evidence>
<comment type="cofactor">
    <cofactor evidence="9">
        <name>Zn(2+)</name>
        <dbReference type="ChEBI" id="CHEBI:29105"/>
    </cofactor>
    <text evidence="9">Binds 1 zinc ion.</text>
</comment>
<keyword evidence="6 9" id="KW-0255">Endonuclease</keyword>
<evidence type="ECO:0000256" key="3">
    <source>
        <dbReference type="ARBA" id="ARBA00022552"/>
    </source>
</evidence>
<organism evidence="11 12">
    <name type="scientific">Nesterenkonia aethiopica</name>
    <dbReference type="NCBI Taxonomy" id="269144"/>
    <lineage>
        <taxon>Bacteria</taxon>
        <taxon>Bacillati</taxon>
        <taxon>Actinomycetota</taxon>
        <taxon>Actinomycetes</taxon>
        <taxon>Micrococcales</taxon>
        <taxon>Micrococcaceae</taxon>
        <taxon>Nesterenkonia</taxon>
    </lineage>
</organism>
<dbReference type="PANTHER" id="PTHR46986:SF1">
    <property type="entry name" value="ENDORIBONUCLEASE YBEY, CHLOROPLASTIC"/>
    <property type="match status" value="1"/>
</dbReference>
<evidence type="ECO:0000256" key="6">
    <source>
        <dbReference type="ARBA" id="ARBA00022759"/>
    </source>
</evidence>
<dbReference type="PROSITE" id="PS01306">
    <property type="entry name" value="UPF0054"/>
    <property type="match status" value="1"/>
</dbReference>
<keyword evidence="12" id="KW-1185">Reference proteome</keyword>
<evidence type="ECO:0000256" key="9">
    <source>
        <dbReference type="HAMAP-Rule" id="MF_00009"/>
    </source>
</evidence>
<evidence type="ECO:0000256" key="4">
    <source>
        <dbReference type="ARBA" id="ARBA00022722"/>
    </source>
</evidence>
<dbReference type="EMBL" id="BAAAVT010000004">
    <property type="protein sequence ID" value="GAA3056573.1"/>
    <property type="molecule type" value="Genomic_DNA"/>
</dbReference>
<dbReference type="InterPro" id="IPR020549">
    <property type="entry name" value="YbeY_CS"/>
</dbReference>
<evidence type="ECO:0000256" key="1">
    <source>
        <dbReference type="ARBA" id="ARBA00010875"/>
    </source>
</evidence>
<dbReference type="Pfam" id="PF02130">
    <property type="entry name" value="YbeY"/>
    <property type="match status" value="1"/>
</dbReference>
<evidence type="ECO:0000256" key="10">
    <source>
        <dbReference type="SAM" id="MobiDB-lite"/>
    </source>
</evidence>
<dbReference type="Gene3D" id="3.40.390.30">
    <property type="entry name" value="Metalloproteases ('zincins'), catalytic domain"/>
    <property type="match status" value="1"/>
</dbReference>
<keyword evidence="9" id="KW-0963">Cytoplasm</keyword>
<feature type="binding site" evidence="9">
    <location>
        <position position="141"/>
    </location>
    <ligand>
        <name>Zn(2+)</name>
        <dbReference type="ChEBI" id="CHEBI:29105"/>
        <note>catalytic</note>
    </ligand>
</feature>
<dbReference type="SUPFAM" id="SSF55486">
    <property type="entry name" value="Metalloproteases ('zincins'), catalytic domain"/>
    <property type="match status" value="1"/>
</dbReference>
<evidence type="ECO:0000256" key="2">
    <source>
        <dbReference type="ARBA" id="ARBA00022517"/>
    </source>
</evidence>
<comment type="similarity">
    <text evidence="1 9">Belongs to the endoribonuclease YbeY family.</text>
</comment>
<protein>
    <recommendedName>
        <fullName evidence="9">Endoribonuclease YbeY</fullName>
        <ecNumber evidence="9">3.1.-.-</ecNumber>
    </recommendedName>
</protein>
<name>A0ABP6LWE2_9MICC</name>
<dbReference type="EC" id="3.1.-.-" evidence="9"/>
<feature type="region of interest" description="Disordered" evidence="10">
    <location>
        <begin position="1"/>
        <end position="21"/>
    </location>
</feature>
<comment type="subcellular location">
    <subcellularLocation>
        <location evidence="9">Cytoplasm</location>
    </subcellularLocation>
</comment>
<dbReference type="NCBIfam" id="TIGR00043">
    <property type="entry name" value="rRNA maturation RNase YbeY"/>
    <property type="match status" value="1"/>
</dbReference>
<proteinExistence type="inferred from homology"/>
<keyword evidence="7 9" id="KW-0378">Hydrolase</keyword>
<dbReference type="PANTHER" id="PTHR46986">
    <property type="entry name" value="ENDORIBONUCLEASE YBEY, CHLOROPLASTIC"/>
    <property type="match status" value="1"/>
</dbReference>
<evidence type="ECO:0000313" key="11">
    <source>
        <dbReference type="EMBL" id="GAA3056573.1"/>
    </source>
</evidence>
<dbReference type="RefSeq" id="WP_344685549.1">
    <property type="nucleotide sequence ID" value="NZ_BAAAVT010000004.1"/>
</dbReference>
<dbReference type="Proteomes" id="UP001500236">
    <property type="component" value="Unassembled WGS sequence"/>
</dbReference>
<keyword evidence="5 9" id="KW-0479">Metal-binding</keyword>